<gene>
    <name evidence="2" type="ORF">GCM10010285_21060</name>
</gene>
<dbReference type="EMBL" id="BMTX01000004">
    <property type="protein sequence ID" value="GGS41425.1"/>
    <property type="molecule type" value="Genomic_DNA"/>
</dbReference>
<proteinExistence type="predicted"/>
<feature type="region of interest" description="Disordered" evidence="1">
    <location>
        <begin position="28"/>
        <end position="47"/>
    </location>
</feature>
<dbReference type="Proteomes" id="UP000597853">
    <property type="component" value="Unassembled WGS sequence"/>
</dbReference>
<evidence type="ECO:0000256" key="1">
    <source>
        <dbReference type="SAM" id="MobiDB-lite"/>
    </source>
</evidence>
<keyword evidence="3" id="KW-1185">Reference proteome</keyword>
<organism evidence="2 3">
    <name type="scientific">Streptomyces pseudogriseolus</name>
    <name type="common">Streptomyces gancidicus</name>
    <name type="synonym">Streptomyces rubiginosus</name>
    <dbReference type="NCBI Taxonomy" id="36817"/>
    <lineage>
        <taxon>Bacteria</taxon>
        <taxon>Bacillati</taxon>
        <taxon>Actinomycetota</taxon>
        <taxon>Actinomycetes</taxon>
        <taxon>Kitasatosporales</taxon>
        <taxon>Streptomycetaceae</taxon>
        <taxon>Streptomyces</taxon>
        <taxon>Streptomyces pseudogriseolus group</taxon>
    </lineage>
</organism>
<evidence type="ECO:0000313" key="2">
    <source>
        <dbReference type="EMBL" id="GGS41425.1"/>
    </source>
</evidence>
<evidence type="ECO:0000313" key="3">
    <source>
        <dbReference type="Proteomes" id="UP000597853"/>
    </source>
</evidence>
<sequence length="47" mass="4836">MPRLLPAEGVNRDQDATASMCLVEGEGDMGGVGVGSFPDTEDDLPVS</sequence>
<comment type="caution">
    <text evidence="2">The sequence shown here is derived from an EMBL/GenBank/DDBJ whole genome shotgun (WGS) entry which is preliminary data.</text>
</comment>
<name>A0ABQ2SXP1_STREZ</name>
<reference evidence="3" key="1">
    <citation type="journal article" date="2019" name="Int. J. Syst. Evol. Microbiol.">
        <title>The Global Catalogue of Microorganisms (GCM) 10K type strain sequencing project: providing services to taxonomists for standard genome sequencing and annotation.</title>
        <authorList>
            <consortium name="The Broad Institute Genomics Platform"/>
            <consortium name="The Broad Institute Genome Sequencing Center for Infectious Disease"/>
            <person name="Wu L."/>
            <person name="Ma J."/>
        </authorList>
    </citation>
    <scope>NUCLEOTIDE SEQUENCE [LARGE SCALE GENOMIC DNA]</scope>
    <source>
        <strain evidence="3">JCM 4416</strain>
    </source>
</reference>
<protein>
    <submittedName>
        <fullName evidence="2">Uncharacterized protein</fullName>
    </submittedName>
</protein>
<accession>A0ABQ2SXP1</accession>